<dbReference type="InterPro" id="IPR000182">
    <property type="entry name" value="GNAT_dom"/>
</dbReference>
<dbReference type="InterPro" id="IPR016181">
    <property type="entry name" value="Acyl_CoA_acyltransferase"/>
</dbReference>
<evidence type="ECO:0000313" key="3">
    <source>
        <dbReference type="Proteomes" id="UP000310016"/>
    </source>
</evidence>
<comment type="caution">
    <text evidence="2">The sequence shown here is derived from an EMBL/GenBank/DDBJ whole genome shotgun (WGS) entry which is preliminary data.</text>
</comment>
<feature type="domain" description="N-acetyltransferase" evidence="1">
    <location>
        <begin position="8"/>
        <end position="151"/>
    </location>
</feature>
<keyword evidence="3" id="KW-1185">Reference proteome</keyword>
<dbReference type="Proteomes" id="UP000310016">
    <property type="component" value="Unassembled WGS sequence"/>
</dbReference>
<dbReference type="OrthoDB" id="9796171at2"/>
<proteinExistence type="predicted"/>
<evidence type="ECO:0000259" key="1">
    <source>
        <dbReference type="PROSITE" id="PS51186"/>
    </source>
</evidence>
<dbReference type="RefSeq" id="WP_136771824.1">
    <property type="nucleotide sequence ID" value="NZ_CP156074.1"/>
</dbReference>
<dbReference type="Gene3D" id="3.40.630.30">
    <property type="match status" value="1"/>
</dbReference>
<sequence>MPITWTWRALAEFDALSLFDYLRLRQQVFIVEQTCAYPDLDDYDVHSAHLTGHDAEGRLLACLRLVPPGLKYAEPSIGRVVVAPIARGTGAGHLLVAEGLAHAARCYPGAGHRIGAQAHLAGFYGRHGFVPVGERYDEDGIDHVDMLLPPGFAG</sequence>
<protein>
    <submittedName>
        <fullName evidence="2">GNAT family N-acetyltransferase</fullName>
    </submittedName>
</protein>
<evidence type="ECO:0000313" key="2">
    <source>
        <dbReference type="EMBL" id="TJZ77348.1"/>
    </source>
</evidence>
<organism evidence="2 3">
    <name type="scientific">Chitiniphilus eburneus</name>
    <dbReference type="NCBI Taxonomy" id="2571148"/>
    <lineage>
        <taxon>Bacteria</taxon>
        <taxon>Pseudomonadati</taxon>
        <taxon>Pseudomonadota</taxon>
        <taxon>Betaproteobacteria</taxon>
        <taxon>Neisseriales</taxon>
        <taxon>Chitinibacteraceae</taxon>
        <taxon>Chitiniphilus</taxon>
    </lineage>
</organism>
<dbReference type="CDD" id="cd04301">
    <property type="entry name" value="NAT_SF"/>
    <property type="match status" value="1"/>
</dbReference>
<dbReference type="GO" id="GO:0016747">
    <property type="term" value="F:acyltransferase activity, transferring groups other than amino-acyl groups"/>
    <property type="evidence" value="ECO:0007669"/>
    <property type="project" value="InterPro"/>
</dbReference>
<dbReference type="PROSITE" id="PS51186">
    <property type="entry name" value="GNAT"/>
    <property type="match status" value="1"/>
</dbReference>
<accession>A0A4V5MRR9</accession>
<name>A0A4V5MRR9_9NEIS</name>
<keyword evidence="2" id="KW-0808">Transferase</keyword>
<reference evidence="2 3" key="1">
    <citation type="submission" date="2019-04" db="EMBL/GenBank/DDBJ databases">
        <title>Chitiniphilus eburnea sp. nov., a novel chitinolytic bacterium isolated from aquaculture sludge.</title>
        <authorList>
            <person name="Sheng M."/>
        </authorList>
    </citation>
    <scope>NUCLEOTIDE SEQUENCE [LARGE SCALE GENOMIC DNA]</scope>
    <source>
        <strain evidence="2 3">HX-2-15</strain>
    </source>
</reference>
<dbReference type="EMBL" id="SUMF01000002">
    <property type="protein sequence ID" value="TJZ77348.1"/>
    <property type="molecule type" value="Genomic_DNA"/>
</dbReference>
<dbReference type="SUPFAM" id="SSF55729">
    <property type="entry name" value="Acyl-CoA N-acyltransferases (Nat)"/>
    <property type="match status" value="1"/>
</dbReference>
<dbReference type="AlphaFoldDB" id="A0A4V5MRR9"/>
<gene>
    <name evidence="2" type="ORF">FAZ21_03125</name>
</gene>
<dbReference type="Pfam" id="PF13673">
    <property type="entry name" value="Acetyltransf_10"/>
    <property type="match status" value="1"/>
</dbReference>